<dbReference type="Proteomes" id="UP001160148">
    <property type="component" value="Unassembled WGS sequence"/>
</dbReference>
<dbReference type="PROSITE" id="PS50994">
    <property type="entry name" value="INTEGRASE"/>
    <property type="match status" value="1"/>
</dbReference>
<dbReference type="GO" id="GO:0003676">
    <property type="term" value="F:nucleic acid binding"/>
    <property type="evidence" value="ECO:0007669"/>
    <property type="project" value="InterPro"/>
</dbReference>
<evidence type="ECO:0000313" key="2">
    <source>
        <dbReference type="EMBL" id="CAI6372290.1"/>
    </source>
</evidence>
<feature type="domain" description="Integrase catalytic" evidence="1">
    <location>
        <begin position="1"/>
        <end position="79"/>
    </location>
</feature>
<dbReference type="InterPro" id="IPR036397">
    <property type="entry name" value="RNaseH_sf"/>
</dbReference>
<dbReference type="PANTHER" id="PTHR37984">
    <property type="entry name" value="PROTEIN CBG26694"/>
    <property type="match status" value="1"/>
</dbReference>
<evidence type="ECO:0000313" key="3">
    <source>
        <dbReference type="Proteomes" id="UP001160148"/>
    </source>
</evidence>
<dbReference type="InterPro" id="IPR050951">
    <property type="entry name" value="Retrovirus_Pol_polyprotein"/>
</dbReference>
<proteinExistence type="predicted"/>
<organism evidence="2 3">
    <name type="scientific">Macrosiphum euphorbiae</name>
    <name type="common">potato aphid</name>
    <dbReference type="NCBI Taxonomy" id="13131"/>
    <lineage>
        <taxon>Eukaryota</taxon>
        <taxon>Metazoa</taxon>
        <taxon>Ecdysozoa</taxon>
        <taxon>Arthropoda</taxon>
        <taxon>Hexapoda</taxon>
        <taxon>Insecta</taxon>
        <taxon>Pterygota</taxon>
        <taxon>Neoptera</taxon>
        <taxon>Paraneoptera</taxon>
        <taxon>Hemiptera</taxon>
        <taxon>Sternorrhyncha</taxon>
        <taxon>Aphidomorpha</taxon>
        <taxon>Aphidoidea</taxon>
        <taxon>Aphididae</taxon>
        <taxon>Macrosiphini</taxon>
        <taxon>Macrosiphum</taxon>
    </lineage>
</organism>
<dbReference type="SUPFAM" id="SSF53098">
    <property type="entry name" value="Ribonuclease H-like"/>
    <property type="match status" value="1"/>
</dbReference>
<sequence>MLVSDQGTEFLSRILAETWKLLKIKKCNTSPYHPQANGALKRSHRTLGEPLIEYLPHFVETDQMNWITFIPYAIFVFNS</sequence>
<dbReference type="GO" id="GO:0015074">
    <property type="term" value="P:DNA integration"/>
    <property type="evidence" value="ECO:0007669"/>
    <property type="project" value="InterPro"/>
</dbReference>
<dbReference type="InterPro" id="IPR001584">
    <property type="entry name" value="Integrase_cat-core"/>
</dbReference>
<keyword evidence="3" id="KW-1185">Reference proteome</keyword>
<dbReference type="EMBL" id="CARXXK010001029">
    <property type="protein sequence ID" value="CAI6372290.1"/>
    <property type="molecule type" value="Genomic_DNA"/>
</dbReference>
<evidence type="ECO:0000259" key="1">
    <source>
        <dbReference type="PROSITE" id="PS50994"/>
    </source>
</evidence>
<dbReference type="Gene3D" id="3.30.420.10">
    <property type="entry name" value="Ribonuclease H-like superfamily/Ribonuclease H"/>
    <property type="match status" value="1"/>
</dbReference>
<accession>A0AAV0XUQ3</accession>
<protein>
    <recommendedName>
        <fullName evidence="1">Integrase catalytic domain-containing protein</fullName>
    </recommendedName>
</protein>
<reference evidence="2 3" key="1">
    <citation type="submission" date="2023-01" db="EMBL/GenBank/DDBJ databases">
        <authorList>
            <person name="Whitehead M."/>
        </authorList>
    </citation>
    <scope>NUCLEOTIDE SEQUENCE [LARGE SCALE GENOMIC DNA]</scope>
</reference>
<name>A0AAV0XUQ3_9HEMI</name>
<gene>
    <name evidence="2" type="ORF">MEUPH1_LOCUS26184</name>
</gene>
<comment type="caution">
    <text evidence="2">The sequence shown here is derived from an EMBL/GenBank/DDBJ whole genome shotgun (WGS) entry which is preliminary data.</text>
</comment>
<dbReference type="InterPro" id="IPR012337">
    <property type="entry name" value="RNaseH-like_sf"/>
</dbReference>
<dbReference type="AlphaFoldDB" id="A0AAV0XUQ3"/>
<dbReference type="PANTHER" id="PTHR37984:SF15">
    <property type="entry name" value="INTEGRASE CATALYTIC DOMAIN-CONTAINING PROTEIN"/>
    <property type="match status" value="1"/>
</dbReference>